<organism evidence="8 9">
    <name type="scientific">Vitreoscilla massiliensis</name>
    <dbReference type="NCBI Taxonomy" id="1689272"/>
    <lineage>
        <taxon>Bacteria</taxon>
        <taxon>Pseudomonadati</taxon>
        <taxon>Pseudomonadota</taxon>
        <taxon>Betaproteobacteria</taxon>
        <taxon>Neisseriales</taxon>
        <taxon>Neisseriaceae</taxon>
        <taxon>Vitreoscilla</taxon>
    </lineage>
</organism>
<dbReference type="InterPro" id="IPR005123">
    <property type="entry name" value="Oxoglu/Fe-dep_dioxygenase_dom"/>
</dbReference>
<reference evidence="8 9" key="1">
    <citation type="journal article" date="2022" name="Res Sq">
        <title>Evolution of multicellular longitudinally dividing oral cavity symbionts (Neisseriaceae).</title>
        <authorList>
            <person name="Nyongesa S."/>
            <person name="Weber P."/>
            <person name="Bernet E."/>
            <person name="Pullido F."/>
            <person name="Nieckarz M."/>
            <person name="Delaby M."/>
            <person name="Nieves C."/>
            <person name="Viehboeck T."/>
            <person name="Krause N."/>
            <person name="Rivera-Millot A."/>
            <person name="Nakamura A."/>
            <person name="Vischer N."/>
            <person name="VanNieuwenhze M."/>
            <person name="Brun Y."/>
            <person name="Cava F."/>
            <person name="Bulgheresi S."/>
            <person name="Veyrier F."/>
        </authorList>
    </citation>
    <scope>NUCLEOTIDE SEQUENCE [LARGE SCALE GENOMIC DNA]</scope>
    <source>
        <strain evidence="8 9">SN4</strain>
    </source>
</reference>
<dbReference type="Gene3D" id="2.60.120.620">
    <property type="entry name" value="q2cbj1_9rhob like domain"/>
    <property type="match status" value="1"/>
</dbReference>
<keyword evidence="2" id="KW-0479">Metal-binding</keyword>
<evidence type="ECO:0000256" key="4">
    <source>
        <dbReference type="ARBA" id="ARBA00022964"/>
    </source>
</evidence>
<dbReference type="SMART" id="SM00702">
    <property type="entry name" value="P4Hc"/>
    <property type="match status" value="1"/>
</dbReference>
<dbReference type="PROSITE" id="PS51471">
    <property type="entry name" value="FE2OG_OXY"/>
    <property type="match status" value="1"/>
</dbReference>
<keyword evidence="3" id="KW-0847">Vitamin C</keyword>
<evidence type="ECO:0000256" key="6">
    <source>
        <dbReference type="ARBA" id="ARBA00023004"/>
    </source>
</evidence>
<evidence type="ECO:0000259" key="7">
    <source>
        <dbReference type="PROSITE" id="PS51471"/>
    </source>
</evidence>
<keyword evidence="9" id="KW-1185">Reference proteome</keyword>
<evidence type="ECO:0000313" key="8">
    <source>
        <dbReference type="EMBL" id="UOO89219.1"/>
    </source>
</evidence>
<proteinExistence type="predicted"/>
<keyword evidence="5" id="KW-0560">Oxidoreductase</keyword>
<dbReference type="PANTHER" id="PTHR12907:SF26">
    <property type="entry name" value="HIF PROLYL HYDROXYLASE, ISOFORM C"/>
    <property type="match status" value="1"/>
</dbReference>
<dbReference type="InterPro" id="IPR051559">
    <property type="entry name" value="HIF_prolyl_hydroxylases"/>
</dbReference>
<comment type="cofactor">
    <cofactor evidence="1">
        <name>L-ascorbate</name>
        <dbReference type="ChEBI" id="CHEBI:38290"/>
    </cofactor>
</comment>
<keyword evidence="6" id="KW-0408">Iron</keyword>
<feature type="domain" description="Fe2OG dioxygenase" evidence="7">
    <location>
        <begin position="101"/>
        <end position="221"/>
    </location>
</feature>
<dbReference type="EMBL" id="CP091511">
    <property type="protein sequence ID" value="UOO89219.1"/>
    <property type="molecule type" value="Genomic_DNA"/>
</dbReference>
<evidence type="ECO:0000256" key="5">
    <source>
        <dbReference type="ARBA" id="ARBA00023002"/>
    </source>
</evidence>
<accession>A0ABY4E156</accession>
<dbReference type="Proteomes" id="UP000832011">
    <property type="component" value="Chromosome"/>
</dbReference>
<evidence type="ECO:0000256" key="2">
    <source>
        <dbReference type="ARBA" id="ARBA00022723"/>
    </source>
</evidence>
<sequence>MLGQAHEQYAAGLIGPGDNEINTYEAIIAALAAQDYCISDAFFSHSEVAQLRQNMLLQYQQQDFHQAAIGNLDHEQVVRSIRGDQIHWLDERTHNAVEAIFFNKVGQFIQYLNQTCYMGIEESEFHYAVYTEGTFYQKHVDAFQNDDRRTLSMVLYLNEEDWQDDFGGQLTLYLPDGNGAEQELNVLPLVGRLAIFNSKTIPHEVKPVKHTRYSITGWLKTRPMSLHI</sequence>
<protein>
    <submittedName>
        <fullName evidence="8">2OG-Fe(II) oxygenase</fullName>
    </submittedName>
</protein>
<dbReference type="RefSeq" id="WP_058358041.1">
    <property type="nucleotide sequence ID" value="NZ_CABKVG010000010.1"/>
</dbReference>
<dbReference type="InterPro" id="IPR044862">
    <property type="entry name" value="Pro_4_hyd_alph_FE2OG_OXY"/>
</dbReference>
<evidence type="ECO:0000256" key="1">
    <source>
        <dbReference type="ARBA" id="ARBA00001961"/>
    </source>
</evidence>
<gene>
    <name evidence="8" type="ORF">LVJ82_17525</name>
</gene>
<dbReference type="PANTHER" id="PTHR12907">
    <property type="entry name" value="EGL NINE HOMOLOG-RELATED"/>
    <property type="match status" value="1"/>
</dbReference>
<dbReference type="InterPro" id="IPR006620">
    <property type="entry name" value="Pro_4_hyd_alph"/>
</dbReference>
<evidence type="ECO:0000313" key="9">
    <source>
        <dbReference type="Proteomes" id="UP000832011"/>
    </source>
</evidence>
<evidence type="ECO:0000256" key="3">
    <source>
        <dbReference type="ARBA" id="ARBA00022896"/>
    </source>
</evidence>
<dbReference type="Pfam" id="PF13640">
    <property type="entry name" value="2OG-FeII_Oxy_3"/>
    <property type="match status" value="1"/>
</dbReference>
<name>A0ABY4E156_9NEIS</name>
<keyword evidence="4" id="KW-0223">Dioxygenase</keyword>